<evidence type="ECO:0000259" key="1">
    <source>
        <dbReference type="Pfam" id="PF00899"/>
    </source>
</evidence>
<dbReference type="eggNOG" id="COG0476">
    <property type="taxonomic scope" value="Bacteria"/>
</dbReference>
<dbReference type="KEGG" id="stai:STAIW_v1c04410"/>
<dbReference type="InterPro" id="IPR035985">
    <property type="entry name" value="Ubiquitin-activating_enz"/>
</dbReference>
<keyword evidence="3" id="KW-1185">Reference proteome</keyword>
<organism evidence="2 3">
    <name type="scientific">Spiroplasma taiwanense CT-1</name>
    <dbReference type="NCBI Taxonomy" id="1276220"/>
    <lineage>
        <taxon>Bacteria</taxon>
        <taxon>Bacillati</taxon>
        <taxon>Mycoplasmatota</taxon>
        <taxon>Mollicutes</taxon>
        <taxon>Entomoplasmatales</taxon>
        <taxon>Spiroplasmataceae</taxon>
        <taxon>Spiroplasma</taxon>
    </lineage>
</organism>
<dbReference type="PATRIC" id="fig|1276220.3.peg.447"/>
<reference evidence="2 3" key="1">
    <citation type="journal article" date="2013" name="Genome Biol. Evol.">
        <title>Comparison of metabolic capacities and inference of gene content evolution in mosquito-associated Spiroplasma diminutum and S. taiwanense.</title>
        <authorList>
            <person name="Lo W.S."/>
            <person name="Ku C."/>
            <person name="Chen L.L."/>
            <person name="Chang T.H."/>
            <person name="Kuo C.H."/>
        </authorList>
    </citation>
    <scope>NUCLEOTIDE SEQUENCE [LARGE SCALE GENOMIC DNA]</scope>
    <source>
        <strain evidence="2">CT-1</strain>
    </source>
</reference>
<sequence length="241" mass="27824">MNKIIFLVGVGGTGGLLAGKLAKFLAQEDKIYLIDGDKVEYKNVVRQPFQIHDIDAFKAESLARKINSISQFKNCYSVNKFLNKEDSLFKIVKSVQEQTNSLVIISCVDNHKTRLLIEKSIQLLKEFLKKMDYSYVGYPKPSDLFYIDSANEDDYGDILINEFRSKIYKLKIEKTDELLLTEDSCENLINDGVIQQFATNDQASNLILRFLFDIEYFKNKKCHIKFDKYNSKIDILKGINK</sequence>
<dbReference type="EMBL" id="CP005074">
    <property type="protein sequence ID" value="AGR41087.1"/>
    <property type="molecule type" value="Genomic_DNA"/>
</dbReference>
<feature type="domain" description="THIF-type NAD/FAD binding fold" evidence="1">
    <location>
        <begin position="5"/>
        <end position="121"/>
    </location>
</feature>
<gene>
    <name evidence="2" type="ORF">STAIW_v1c04410</name>
</gene>
<dbReference type="STRING" id="1276220.STAIW_v1c04410"/>
<dbReference type="GO" id="GO:0008641">
    <property type="term" value="F:ubiquitin-like modifier activating enzyme activity"/>
    <property type="evidence" value="ECO:0007669"/>
    <property type="project" value="InterPro"/>
</dbReference>
<dbReference type="OrthoDB" id="419633at2"/>
<proteinExistence type="predicted"/>
<dbReference type="AlphaFoldDB" id="S5LZF3"/>
<dbReference type="Proteomes" id="UP000014984">
    <property type="component" value="Chromosome"/>
</dbReference>
<protein>
    <recommendedName>
        <fullName evidence="1">THIF-type NAD/FAD binding fold domain-containing protein</fullName>
    </recommendedName>
</protein>
<dbReference type="Pfam" id="PF00899">
    <property type="entry name" value="ThiF"/>
    <property type="match status" value="1"/>
</dbReference>
<dbReference type="RefSeq" id="WP_020834226.1">
    <property type="nucleotide sequence ID" value="NC_021846.1"/>
</dbReference>
<evidence type="ECO:0000313" key="2">
    <source>
        <dbReference type="EMBL" id="AGR41087.1"/>
    </source>
</evidence>
<dbReference type="InterPro" id="IPR000594">
    <property type="entry name" value="ThiF_NAD_FAD-bd"/>
</dbReference>
<dbReference type="Gene3D" id="3.40.50.720">
    <property type="entry name" value="NAD(P)-binding Rossmann-like Domain"/>
    <property type="match status" value="1"/>
</dbReference>
<dbReference type="SUPFAM" id="SSF69572">
    <property type="entry name" value="Activating enzymes of the ubiquitin-like proteins"/>
    <property type="match status" value="1"/>
</dbReference>
<evidence type="ECO:0000313" key="3">
    <source>
        <dbReference type="Proteomes" id="UP000014984"/>
    </source>
</evidence>
<accession>S5LZF3</accession>
<name>S5LZF3_9MOLU</name>
<dbReference type="HOGENOM" id="CLU_070016_1_1_14"/>